<dbReference type="OrthoDB" id="5647926at2"/>
<keyword evidence="4" id="KW-1185">Reference proteome</keyword>
<evidence type="ECO:0000313" key="1">
    <source>
        <dbReference type="EMBL" id="KTC80536.1"/>
    </source>
</evidence>
<reference evidence="1 3" key="1">
    <citation type="submission" date="2015-11" db="EMBL/GenBank/DDBJ databases">
        <title>Genomic analysis of 38 Legionella species identifies large and diverse effector repertoires.</title>
        <authorList>
            <person name="Burstein D."/>
            <person name="Amaro F."/>
            <person name="Zusman T."/>
            <person name="Lifshitz Z."/>
            <person name="Cohen O."/>
            <person name="Gilbert J.A."/>
            <person name="Pupko T."/>
            <person name="Shuman H.A."/>
            <person name="Segal G."/>
        </authorList>
    </citation>
    <scope>NUCLEOTIDE SEQUENCE [LARGE SCALE GENOMIC DNA]</scope>
    <source>
        <strain evidence="1 3">ORW</strain>
    </source>
</reference>
<dbReference type="EMBL" id="LR134173">
    <property type="protein sequence ID" value="VEB34851.1"/>
    <property type="molecule type" value="Genomic_DNA"/>
</dbReference>
<dbReference type="Proteomes" id="UP000277577">
    <property type="component" value="Chromosome"/>
</dbReference>
<sequence length="228" mass="25325">MNSKEEYYIGVCVKDTNSENGPGHVSSFVHKVINDVPKTDHFSFFPGPLGSLLNGLTFGSIPVFGQYAPDHKEDIKEANDVLVKKVTKEQYKKAKQAQKELKKDVDNKDCFYSVFEYQNPFISAATQILIGGTGAKLSVKNHVSQTGCFVPECFDGSIGTMYRDEHHPTTELKLTVDNCSSSVAKILNKADISFKNPVIPTFFKQAVQEHGFVKVEKEKLNSIGIKLD</sequence>
<name>A0A0W0SAR5_9GAMM</name>
<evidence type="ECO:0000313" key="2">
    <source>
        <dbReference type="EMBL" id="VEB34851.1"/>
    </source>
</evidence>
<dbReference type="RefSeq" id="WP_035901366.1">
    <property type="nucleotide sequence ID" value="NZ_CAAAIT010000005.1"/>
</dbReference>
<accession>A0A0W0SAR5</accession>
<protein>
    <submittedName>
        <fullName evidence="1">Uncharacterized protein</fullName>
    </submittedName>
</protein>
<dbReference type="PATRIC" id="fig|28084.5.peg.2761"/>
<dbReference type="STRING" id="28084.Lche_2556"/>
<dbReference type="Proteomes" id="UP000054921">
    <property type="component" value="Unassembled WGS sequence"/>
</dbReference>
<evidence type="ECO:0000313" key="3">
    <source>
        <dbReference type="Proteomes" id="UP000054921"/>
    </source>
</evidence>
<proteinExistence type="predicted"/>
<reference evidence="2 4" key="2">
    <citation type="submission" date="2018-12" db="EMBL/GenBank/DDBJ databases">
        <authorList>
            <consortium name="Pathogen Informatics"/>
        </authorList>
    </citation>
    <scope>NUCLEOTIDE SEQUENCE [LARGE SCALE GENOMIC DNA]</scope>
    <source>
        <strain evidence="2 4">NCTC11976</strain>
    </source>
</reference>
<evidence type="ECO:0000313" key="4">
    <source>
        <dbReference type="Proteomes" id="UP000277577"/>
    </source>
</evidence>
<dbReference type="EMBL" id="LNXW01000013">
    <property type="protein sequence ID" value="KTC80536.1"/>
    <property type="molecule type" value="Genomic_DNA"/>
</dbReference>
<dbReference type="AlphaFoldDB" id="A0A0W0SAR5"/>
<organism evidence="1 3">
    <name type="scientific">Legionella cherrii</name>
    <dbReference type="NCBI Taxonomy" id="28084"/>
    <lineage>
        <taxon>Bacteria</taxon>
        <taxon>Pseudomonadati</taxon>
        <taxon>Pseudomonadota</taxon>
        <taxon>Gammaproteobacteria</taxon>
        <taxon>Legionellales</taxon>
        <taxon>Legionellaceae</taxon>
        <taxon>Legionella</taxon>
    </lineage>
</organism>
<gene>
    <name evidence="1" type="ORF">Lche_2556</name>
    <name evidence="2" type="ORF">NCTC11976_01049</name>
</gene>